<comment type="pathway">
    <text evidence="2">Purine metabolism; 3',5'-cyclic di-GMP biosynthesis.</text>
</comment>
<dbReference type="FunFam" id="3.30.70.270:FF:000001">
    <property type="entry name" value="Diguanylate cyclase domain protein"/>
    <property type="match status" value="1"/>
</dbReference>
<keyword evidence="4" id="KW-0547">Nucleotide-binding</keyword>
<evidence type="ECO:0000256" key="3">
    <source>
        <dbReference type="ARBA" id="ARBA00012528"/>
    </source>
</evidence>
<sequence>MRIATITNVAYVATVILTLASGVALFMASSADRTERKAVEQRYVLDKTTEDIETEVFALSELARSIVITPNPEEIQQLKAGFAKERSLEKHLVAVKDVGASPDELLLLRDGLVVLKELEDEQQAALAAVERGAASDGMKIVFGADYEQQLDQAQYRFDHFRQLLDQRAQVAIGEATKKSQWLRSLSEIMVALTALLFLFVLGFIIKHRILRPVVTLSDVVNRLASQDYDVETPVLAQVDEIGDMAQAIRIFRENGLARQRLERERDVDWVTRNLLARMTQRLQGCDTRDSILKVVALFVPQIIPDMSGRLYMLDRRANRMVCMTNWLSPSGDDTPFTPDFCWALKRGQLHSPARDTVDVPCEHLAADIAGKAICVPLIAQNNIIGLLTFENRAPEKEPPYTYLELIAETLALSLANQKLRDTLTERAMYDSLTGLHNRYHLEETLRTLLGRAEAKKSVLSCLMLDIDHFKRLNDTYGHEAGDQVLREIAQVIQHALNERGMAFRYGGEEFLVILPEMNEAQAQTVASKLLMAISSQSIIYESQDIGPVSVSIGIATWPVHARADNLIRTADLALYLAKERGRGQIVMAKNLVKAGE</sequence>
<dbReference type="PROSITE" id="PS50887">
    <property type="entry name" value="GGDEF"/>
    <property type="match status" value="1"/>
</dbReference>
<comment type="cofactor">
    <cofactor evidence="1">
        <name>Mg(2+)</name>
        <dbReference type="ChEBI" id="CHEBI:18420"/>
    </cofactor>
</comment>
<protein>
    <recommendedName>
        <fullName evidence="3">diguanylate cyclase</fullName>
        <ecNumber evidence="3">2.7.7.65</ecNumber>
    </recommendedName>
</protein>
<evidence type="ECO:0000259" key="7">
    <source>
        <dbReference type="PROSITE" id="PS50885"/>
    </source>
</evidence>
<dbReference type="Pfam" id="PF00990">
    <property type="entry name" value="GGDEF"/>
    <property type="match status" value="1"/>
</dbReference>
<dbReference type="EC" id="2.7.7.65" evidence="3"/>
<dbReference type="InterPro" id="IPR029016">
    <property type="entry name" value="GAF-like_dom_sf"/>
</dbReference>
<keyword evidence="6" id="KW-0812">Transmembrane</keyword>
<dbReference type="GO" id="GO:1902201">
    <property type="term" value="P:negative regulation of bacterial-type flagellum-dependent cell motility"/>
    <property type="evidence" value="ECO:0007669"/>
    <property type="project" value="TreeGrafter"/>
</dbReference>
<dbReference type="RefSeq" id="WP_088221556.1">
    <property type="nucleotide sequence ID" value="NZ_AP024590.1"/>
</dbReference>
<dbReference type="GO" id="GO:0043709">
    <property type="term" value="P:cell adhesion involved in single-species biofilm formation"/>
    <property type="evidence" value="ECO:0007669"/>
    <property type="project" value="TreeGrafter"/>
</dbReference>
<dbReference type="CDD" id="cd01949">
    <property type="entry name" value="GGDEF"/>
    <property type="match status" value="1"/>
</dbReference>
<dbReference type="Pfam" id="PF00672">
    <property type="entry name" value="HAMP"/>
    <property type="match status" value="1"/>
</dbReference>
<organism evidence="9 10">
    <name type="scientific">Enterobacter kobei</name>
    <dbReference type="NCBI Taxonomy" id="208224"/>
    <lineage>
        <taxon>Bacteria</taxon>
        <taxon>Pseudomonadati</taxon>
        <taxon>Pseudomonadota</taxon>
        <taxon>Gammaproteobacteria</taxon>
        <taxon>Enterobacterales</taxon>
        <taxon>Enterobacteriaceae</taxon>
        <taxon>Enterobacter</taxon>
        <taxon>Enterobacter cloacae complex</taxon>
    </lineage>
</organism>
<dbReference type="SUPFAM" id="SSF55781">
    <property type="entry name" value="GAF domain-like"/>
    <property type="match status" value="1"/>
</dbReference>
<dbReference type="SUPFAM" id="SSF55073">
    <property type="entry name" value="Nucleotide cyclase"/>
    <property type="match status" value="1"/>
</dbReference>
<gene>
    <name evidence="9" type="ORF">ENKO_10830</name>
</gene>
<dbReference type="SMART" id="SM00267">
    <property type="entry name" value="GGDEF"/>
    <property type="match status" value="1"/>
</dbReference>
<evidence type="ECO:0000256" key="4">
    <source>
        <dbReference type="ARBA" id="ARBA00023134"/>
    </source>
</evidence>
<accession>A0AA86J621</accession>
<evidence type="ECO:0000313" key="9">
    <source>
        <dbReference type="EMBL" id="BCU54489.1"/>
    </source>
</evidence>
<dbReference type="PANTHER" id="PTHR45138">
    <property type="entry name" value="REGULATORY COMPONENTS OF SENSORY TRANSDUCTION SYSTEM"/>
    <property type="match status" value="1"/>
</dbReference>
<evidence type="ECO:0000256" key="5">
    <source>
        <dbReference type="ARBA" id="ARBA00034247"/>
    </source>
</evidence>
<dbReference type="GO" id="GO:0005525">
    <property type="term" value="F:GTP binding"/>
    <property type="evidence" value="ECO:0007669"/>
    <property type="project" value="UniProtKB-KW"/>
</dbReference>
<dbReference type="GO" id="GO:0007165">
    <property type="term" value="P:signal transduction"/>
    <property type="evidence" value="ECO:0007669"/>
    <property type="project" value="InterPro"/>
</dbReference>
<evidence type="ECO:0000256" key="6">
    <source>
        <dbReference type="SAM" id="Phobius"/>
    </source>
</evidence>
<proteinExistence type="predicted"/>
<dbReference type="InterPro" id="IPR029787">
    <property type="entry name" value="Nucleotide_cyclase"/>
</dbReference>
<dbReference type="PANTHER" id="PTHR45138:SF9">
    <property type="entry name" value="DIGUANYLATE CYCLASE DGCM-RELATED"/>
    <property type="match status" value="1"/>
</dbReference>
<dbReference type="Gene3D" id="6.10.340.10">
    <property type="match status" value="1"/>
</dbReference>
<dbReference type="InterPro" id="IPR003660">
    <property type="entry name" value="HAMP_dom"/>
</dbReference>
<dbReference type="CDD" id="cd06225">
    <property type="entry name" value="HAMP"/>
    <property type="match status" value="1"/>
</dbReference>
<evidence type="ECO:0000256" key="2">
    <source>
        <dbReference type="ARBA" id="ARBA00004665"/>
    </source>
</evidence>
<comment type="catalytic activity">
    <reaction evidence="5">
        <text>2 GTP = 3',3'-c-di-GMP + 2 diphosphate</text>
        <dbReference type="Rhea" id="RHEA:24898"/>
        <dbReference type="ChEBI" id="CHEBI:33019"/>
        <dbReference type="ChEBI" id="CHEBI:37565"/>
        <dbReference type="ChEBI" id="CHEBI:58805"/>
        <dbReference type="EC" id="2.7.7.65"/>
    </reaction>
</comment>
<keyword evidence="6" id="KW-0472">Membrane</keyword>
<dbReference type="InterPro" id="IPR000160">
    <property type="entry name" value="GGDEF_dom"/>
</dbReference>
<dbReference type="AlphaFoldDB" id="A0AA86J621"/>
<keyword evidence="6" id="KW-1133">Transmembrane helix</keyword>
<feature type="domain" description="HAMP" evidence="7">
    <location>
        <begin position="207"/>
        <end position="260"/>
    </location>
</feature>
<evidence type="ECO:0000313" key="10">
    <source>
        <dbReference type="Proteomes" id="UP000682928"/>
    </source>
</evidence>
<feature type="transmembrane region" description="Helical" evidence="6">
    <location>
        <begin position="185"/>
        <end position="205"/>
    </location>
</feature>
<dbReference type="Gene3D" id="3.30.70.270">
    <property type="match status" value="1"/>
</dbReference>
<dbReference type="Gene3D" id="3.30.450.40">
    <property type="match status" value="1"/>
</dbReference>
<feature type="domain" description="GGDEF" evidence="8">
    <location>
        <begin position="457"/>
        <end position="590"/>
    </location>
</feature>
<dbReference type="PROSITE" id="PS50885">
    <property type="entry name" value="HAMP"/>
    <property type="match status" value="1"/>
</dbReference>
<dbReference type="EMBL" id="AP024590">
    <property type="protein sequence ID" value="BCU54489.1"/>
    <property type="molecule type" value="Genomic_DNA"/>
</dbReference>
<keyword evidence="4" id="KW-0342">GTP-binding</keyword>
<dbReference type="InterPro" id="IPR050469">
    <property type="entry name" value="Diguanylate_Cyclase"/>
</dbReference>
<dbReference type="InterPro" id="IPR043128">
    <property type="entry name" value="Rev_trsase/Diguanyl_cyclase"/>
</dbReference>
<evidence type="ECO:0000259" key="8">
    <source>
        <dbReference type="PROSITE" id="PS50887"/>
    </source>
</evidence>
<feature type="transmembrane region" description="Helical" evidence="6">
    <location>
        <begin position="6"/>
        <end position="28"/>
    </location>
</feature>
<dbReference type="GO" id="GO:0005886">
    <property type="term" value="C:plasma membrane"/>
    <property type="evidence" value="ECO:0007669"/>
    <property type="project" value="TreeGrafter"/>
</dbReference>
<dbReference type="GO" id="GO:0052621">
    <property type="term" value="F:diguanylate cyclase activity"/>
    <property type="evidence" value="ECO:0007669"/>
    <property type="project" value="UniProtKB-EC"/>
</dbReference>
<dbReference type="SUPFAM" id="SSF158472">
    <property type="entry name" value="HAMP domain-like"/>
    <property type="match status" value="1"/>
</dbReference>
<dbReference type="Proteomes" id="UP000682928">
    <property type="component" value="Chromosome"/>
</dbReference>
<evidence type="ECO:0000256" key="1">
    <source>
        <dbReference type="ARBA" id="ARBA00001946"/>
    </source>
</evidence>
<dbReference type="SMART" id="SM00304">
    <property type="entry name" value="HAMP"/>
    <property type="match status" value="1"/>
</dbReference>
<dbReference type="NCBIfam" id="TIGR00254">
    <property type="entry name" value="GGDEF"/>
    <property type="match status" value="1"/>
</dbReference>
<name>A0AA86J621_9ENTR</name>
<reference evidence="9" key="1">
    <citation type="submission" date="2021-04" db="EMBL/GenBank/DDBJ databases">
        <title>Difference and commonality of drug resistance evolution in various bacteria. and drug sensitivity profiles.</title>
        <authorList>
            <person name="Maeda T."/>
            <person name="Shibai A."/>
            <person name="Kawada K."/>
            <person name="Kotani H."/>
            <person name="Tarusawa Y."/>
            <person name="Tanabe K."/>
            <person name="Furusawa C."/>
        </authorList>
    </citation>
    <scope>NUCLEOTIDE SEQUENCE</scope>
    <source>
        <strain evidence="9">JCM 8580</strain>
    </source>
</reference>